<organism evidence="1 2">
    <name type="scientific">Opisthorchis viverrini</name>
    <name type="common">Southeast Asian liver fluke</name>
    <dbReference type="NCBI Taxonomy" id="6198"/>
    <lineage>
        <taxon>Eukaryota</taxon>
        <taxon>Metazoa</taxon>
        <taxon>Spiralia</taxon>
        <taxon>Lophotrochozoa</taxon>
        <taxon>Platyhelminthes</taxon>
        <taxon>Trematoda</taxon>
        <taxon>Digenea</taxon>
        <taxon>Opisthorchiida</taxon>
        <taxon>Opisthorchiata</taxon>
        <taxon>Opisthorchiidae</taxon>
        <taxon>Opisthorchis</taxon>
    </lineage>
</organism>
<reference evidence="1 2" key="1">
    <citation type="submission" date="2013-11" db="EMBL/GenBank/DDBJ databases">
        <title>Opisthorchis viverrini - life in the bile duct.</title>
        <authorList>
            <person name="Young N.D."/>
            <person name="Nagarajan N."/>
            <person name="Lin S.J."/>
            <person name="Korhonen P.K."/>
            <person name="Jex A.R."/>
            <person name="Hall R.S."/>
            <person name="Safavi-Hemami H."/>
            <person name="Kaewkong W."/>
            <person name="Bertrand D."/>
            <person name="Gao S."/>
            <person name="Seet Q."/>
            <person name="Wongkham S."/>
            <person name="Teh B.T."/>
            <person name="Wongkham C."/>
            <person name="Intapan P.M."/>
            <person name="Maleewong W."/>
            <person name="Yang X."/>
            <person name="Hu M."/>
            <person name="Wang Z."/>
            <person name="Hofmann A."/>
            <person name="Sternberg P.W."/>
            <person name="Tan P."/>
            <person name="Wang J."/>
            <person name="Gasser R.B."/>
        </authorList>
    </citation>
    <scope>NUCLEOTIDE SEQUENCE [LARGE SCALE GENOMIC DNA]</scope>
</reference>
<dbReference type="RefSeq" id="XP_009172663.1">
    <property type="nucleotide sequence ID" value="XM_009174399.1"/>
</dbReference>
<dbReference type="GeneID" id="20322733"/>
<dbReference type="KEGG" id="ovi:T265_08554"/>
<sequence>MRTVLLSCPEFHLYRHVDAFVLPYQPPVKPEFRAYSDAYIQTSNHSELSMFNTIQHDGSNTA</sequence>
<evidence type="ECO:0000313" key="2">
    <source>
        <dbReference type="Proteomes" id="UP000054324"/>
    </source>
</evidence>
<name>A0A074ZJL5_OPIVI</name>
<accession>A0A074ZJL5</accession>
<proteinExistence type="predicted"/>
<dbReference type="AlphaFoldDB" id="A0A074ZJL5"/>
<keyword evidence="2" id="KW-1185">Reference proteome</keyword>
<protein>
    <submittedName>
        <fullName evidence="1">Uncharacterized protein</fullName>
    </submittedName>
</protein>
<dbReference type="EMBL" id="KL596844">
    <property type="protein sequence ID" value="KER23560.1"/>
    <property type="molecule type" value="Genomic_DNA"/>
</dbReference>
<evidence type="ECO:0000313" key="1">
    <source>
        <dbReference type="EMBL" id="KER23560.1"/>
    </source>
</evidence>
<gene>
    <name evidence="1" type="ORF">T265_08554</name>
</gene>
<dbReference type="Proteomes" id="UP000054324">
    <property type="component" value="Unassembled WGS sequence"/>
</dbReference>
<dbReference type="CTD" id="20322733"/>